<dbReference type="SMART" id="SM00382">
    <property type="entry name" value="AAA"/>
    <property type="match status" value="2"/>
</dbReference>
<dbReference type="AlphaFoldDB" id="A0A2S4PKY9"/>
<evidence type="ECO:0000313" key="4">
    <source>
        <dbReference type="EMBL" id="POS82706.1"/>
    </source>
</evidence>
<sequence length="681" mass="77839">MRRLKSNLRLKWSSTCHSSRLTHLPIIKVENGTFFRRYPNFNYGCSQINNALFSNLNFELKSFSEKEEHWAIVGPSSSGKTTLLEILNGEHICIPPTARSFPYLDEKAKNPSDSAYLYPLRAIQLVKFDSNHGLDSQITRGSYLSARYESRRENTDFCLRDYLEGKVQFNSLPNLRSNPLDLRRVTTELGLADLIDIPVSNLSNGQKRRARIARALLRSPDILLLDEPFAGLDPMTLLDLKSLLYKLIKNKSLRLILALRLQDQLPSWITHAIYLDDGECKIKYLGPVKETCDKQIEYFDRKVEIKISDYELSEENTCQGNILTQKTRGIFNDPLVYPLMYPDETITELNRNENSWQHEMMSDYPIIEMKGVKLNYGKKEVLGHWVQKNTNGTSGITSEEGLWWSVRRGERWGIFGPNGSGKTTLLSLITSDHPQTYALPIKLFGQSRLPELGKPAISLFELQARIGHSSPELHAHMPQSFNLRQVLESAWSSTIRGRPELNSVAENRINAFLQWFESDLRPISPLRAKKLISNGETSWAEEVLFRELPSSSQKVALFLRAIIKEPDIIILDEAFSSMDNVVRDRCKLFLEYGERRKLKSGFTSMNASSNVTSLEADQGKKEIFGGLMKHQVLLCVSHVREEIPGCINNWLYLPAPNSKSPARIGRFKELLKDNWNTIWGI</sequence>
<evidence type="ECO:0000256" key="2">
    <source>
        <dbReference type="ARBA" id="ARBA00022840"/>
    </source>
</evidence>
<keyword evidence="1" id="KW-0547">Nucleotide-binding</keyword>
<organism evidence="4 5">
    <name type="scientific">Erysiphe pulchra</name>
    <dbReference type="NCBI Taxonomy" id="225359"/>
    <lineage>
        <taxon>Eukaryota</taxon>
        <taxon>Fungi</taxon>
        <taxon>Dikarya</taxon>
        <taxon>Ascomycota</taxon>
        <taxon>Pezizomycotina</taxon>
        <taxon>Leotiomycetes</taxon>
        <taxon>Erysiphales</taxon>
        <taxon>Erysiphaceae</taxon>
        <taxon>Erysiphe</taxon>
    </lineage>
</organism>
<keyword evidence="5" id="KW-1185">Reference proteome</keyword>
<evidence type="ECO:0000313" key="5">
    <source>
        <dbReference type="Proteomes" id="UP000237438"/>
    </source>
</evidence>
<dbReference type="EMBL" id="PEDP01002367">
    <property type="protein sequence ID" value="POS82706.1"/>
    <property type="molecule type" value="Genomic_DNA"/>
</dbReference>
<dbReference type="PROSITE" id="PS50893">
    <property type="entry name" value="ABC_TRANSPORTER_2"/>
    <property type="match status" value="2"/>
</dbReference>
<dbReference type="PANTHER" id="PTHR43514:SF4">
    <property type="entry name" value="ABC TRANSPORTER I FAMILY MEMBER 10"/>
    <property type="match status" value="1"/>
</dbReference>
<comment type="caution">
    <text evidence="4">The sequence shown here is derived from an EMBL/GenBank/DDBJ whole genome shotgun (WGS) entry which is preliminary data.</text>
</comment>
<name>A0A2S4PKY9_9PEZI</name>
<dbReference type="GO" id="GO:0016887">
    <property type="term" value="F:ATP hydrolysis activity"/>
    <property type="evidence" value="ECO:0007669"/>
    <property type="project" value="InterPro"/>
</dbReference>
<protein>
    <recommendedName>
        <fullName evidence="3">ABC transporter domain-containing protein</fullName>
    </recommendedName>
</protein>
<feature type="domain" description="ABC transporter" evidence="3">
    <location>
        <begin position="381"/>
        <end position="655"/>
    </location>
</feature>
<dbReference type="GO" id="GO:0005739">
    <property type="term" value="C:mitochondrion"/>
    <property type="evidence" value="ECO:0007669"/>
    <property type="project" value="TreeGrafter"/>
</dbReference>
<dbReference type="GO" id="GO:0005524">
    <property type="term" value="F:ATP binding"/>
    <property type="evidence" value="ECO:0007669"/>
    <property type="project" value="UniProtKB-KW"/>
</dbReference>
<dbReference type="PANTHER" id="PTHR43514">
    <property type="entry name" value="ABC TRANSPORTER I FAMILY MEMBER 10"/>
    <property type="match status" value="1"/>
</dbReference>
<accession>A0A2S4PKY9</accession>
<reference evidence="4 5" key="1">
    <citation type="submission" date="2017-10" db="EMBL/GenBank/DDBJ databases">
        <title>Development of genomic resources for the powdery mildew, Erysiphe pulchra.</title>
        <authorList>
            <person name="Wadl P.A."/>
            <person name="Mack B.M."/>
            <person name="Moore G."/>
            <person name="Beltz S.B."/>
        </authorList>
    </citation>
    <scope>NUCLEOTIDE SEQUENCE [LARGE SCALE GENOMIC DNA]</scope>
    <source>
        <strain evidence="4">Cflorida</strain>
    </source>
</reference>
<evidence type="ECO:0000259" key="3">
    <source>
        <dbReference type="PROSITE" id="PS50893"/>
    </source>
</evidence>
<dbReference type="Proteomes" id="UP000237438">
    <property type="component" value="Unassembled WGS sequence"/>
</dbReference>
<keyword evidence="2" id="KW-0067">ATP-binding</keyword>
<dbReference type="InterPro" id="IPR003593">
    <property type="entry name" value="AAA+_ATPase"/>
</dbReference>
<feature type="domain" description="ABC transporter" evidence="3">
    <location>
        <begin position="27"/>
        <end position="304"/>
    </location>
</feature>
<dbReference type="InterPro" id="IPR027417">
    <property type="entry name" value="P-loop_NTPase"/>
</dbReference>
<dbReference type="SUPFAM" id="SSF52540">
    <property type="entry name" value="P-loop containing nucleoside triphosphate hydrolases"/>
    <property type="match status" value="2"/>
</dbReference>
<evidence type="ECO:0000256" key="1">
    <source>
        <dbReference type="ARBA" id="ARBA00022741"/>
    </source>
</evidence>
<gene>
    <name evidence="4" type="ORF">EPUL_006839</name>
</gene>
<dbReference type="InterPro" id="IPR050334">
    <property type="entry name" value="Molybdenum_import_ModC"/>
</dbReference>
<dbReference type="Pfam" id="PF00005">
    <property type="entry name" value="ABC_tran"/>
    <property type="match status" value="2"/>
</dbReference>
<dbReference type="InterPro" id="IPR003439">
    <property type="entry name" value="ABC_transporter-like_ATP-bd"/>
</dbReference>
<proteinExistence type="predicted"/>
<dbReference type="Gene3D" id="3.40.50.300">
    <property type="entry name" value="P-loop containing nucleotide triphosphate hydrolases"/>
    <property type="match status" value="2"/>
</dbReference>
<dbReference type="OrthoDB" id="10255969at2759"/>
<dbReference type="STRING" id="225359.A0A2S4PKY9"/>